<dbReference type="STRING" id="345632.GPICK_00420"/>
<dbReference type="PROSITE" id="PS51257">
    <property type="entry name" value="PROKAR_LIPOPROTEIN"/>
    <property type="match status" value="1"/>
</dbReference>
<evidence type="ECO:0000313" key="4">
    <source>
        <dbReference type="Proteomes" id="UP000057609"/>
    </source>
</evidence>
<feature type="signal peptide" evidence="2">
    <location>
        <begin position="1"/>
        <end position="21"/>
    </location>
</feature>
<protein>
    <recommendedName>
        <fullName evidence="5">Lipoprotein</fullName>
    </recommendedName>
</protein>
<keyword evidence="4" id="KW-1185">Reference proteome</keyword>
<dbReference type="OrthoDB" id="5387044at2"/>
<dbReference type="HOGENOM" id="CLU_071268_0_0_7"/>
<feature type="compositionally biased region" description="Low complexity" evidence="1">
    <location>
        <begin position="312"/>
        <end position="329"/>
    </location>
</feature>
<organism evidence="3 4">
    <name type="scientific">Geobacter pickeringii</name>
    <dbReference type="NCBI Taxonomy" id="345632"/>
    <lineage>
        <taxon>Bacteria</taxon>
        <taxon>Pseudomonadati</taxon>
        <taxon>Thermodesulfobacteriota</taxon>
        <taxon>Desulfuromonadia</taxon>
        <taxon>Geobacterales</taxon>
        <taxon>Geobacteraceae</taxon>
        <taxon>Geobacter</taxon>
    </lineage>
</organism>
<evidence type="ECO:0000313" key="3">
    <source>
        <dbReference type="EMBL" id="AJE02042.1"/>
    </source>
</evidence>
<dbReference type="KEGG" id="gpi:GPICK_00420"/>
<evidence type="ECO:0000256" key="2">
    <source>
        <dbReference type="SAM" id="SignalP"/>
    </source>
</evidence>
<dbReference type="Proteomes" id="UP000057609">
    <property type="component" value="Chromosome"/>
</dbReference>
<name>A0A0B5B675_9BACT</name>
<keyword evidence="2" id="KW-0732">Signal</keyword>
<feature type="chain" id="PRO_5002112442" description="Lipoprotein" evidence="2">
    <location>
        <begin position="22"/>
        <end position="342"/>
    </location>
</feature>
<feature type="compositionally biased region" description="Low complexity" evidence="1">
    <location>
        <begin position="291"/>
        <end position="302"/>
    </location>
</feature>
<gene>
    <name evidence="3" type="ORF">GPICK_00420</name>
</gene>
<dbReference type="RefSeq" id="WP_039739500.1">
    <property type="nucleotide sequence ID" value="NZ_CP009788.1"/>
</dbReference>
<feature type="region of interest" description="Disordered" evidence="1">
    <location>
        <begin position="268"/>
        <end position="342"/>
    </location>
</feature>
<dbReference type="AlphaFoldDB" id="A0A0B5B675"/>
<evidence type="ECO:0000256" key="1">
    <source>
        <dbReference type="SAM" id="MobiDB-lite"/>
    </source>
</evidence>
<reference evidence="3 4" key="1">
    <citation type="journal article" date="2015" name="Genome Announc.">
        <title>Complete Genome of Geobacter pickeringii G13T, a Metal-Reducing Isolate from Sedimentary Kaolin Deposits.</title>
        <authorList>
            <person name="Badalamenti J.P."/>
            <person name="Bond D.R."/>
        </authorList>
    </citation>
    <scope>NUCLEOTIDE SEQUENCE [LARGE SCALE GENOMIC DNA]</scope>
    <source>
        <strain evidence="3 4">G13</strain>
    </source>
</reference>
<accession>A0A0B5B675</accession>
<proteinExistence type="predicted"/>
<sequence>MKRFVQWIALAALALSALGCAHNPFNVPRDAYEQKVKVLGVAPLFVDAASDIRLPEKDALVALVKEYNRKNEKELAAMLKDSGAYFSVRFIDALSPDDLFRTLLLRSERRDDAGVVYNKQFFKPEEIRTLVSQNGVDAVLLVVVSGLVKQDRIFSNNLLKYLDADYNDLIMTAQILDASGATLWEYPNFRVGGPTTPILTELQYPDFDQAAANMDEKVEVKFKTIPGISRYLGKREKDLLFRDRKATAPYYHLFDDMVGLLKPPVKLFNGGDKGAPESRPEQEAPAPPAAQPVSQPVSQPAPALAPAPAPQAAPAAAPQSAPEPVVAPEPVKELPLDATPVK</sequence>
<evidence type="ECO:0008006" key="5">
    <source>
        <dbReference type="Google" id="ProtNLM"/>
    </source>
</evidence>
<dbReference type="EMBL" id="CP009788">
    <property type="protein sequence ID" value="AJE02042.1"/>
    <property type="molecule type" value="Genomic_DNA"/>
</dbReference>